<feature type="domain" description="Peptidase A1" evidence="2">
    <location>
        <begin position="1"/>
        <end position="244"/>
    </location>
</feature>
<dbReference type="GO" id="GO:0004190">
    <property type="term" value="F:aspartic-type endopeptidase activity"/>
    <property type="evidence" value="ECO:0007669"/>
    <property type="project" value="InterPro"/>
</dbReference>
<accession>A0AAD7BNV9</accession>
<dbReference type="GO" id="GO:0000324">
    <property type="term" value="C:fungal-type vacuole"/>
    <property type="evidence" value="ECO:0007669"/>
    <property type="project" value="TreeGrafter"/>
</dbReference>
<dbReference type="PANTHER" id="PTHR47966:SF47">
    <property type="entry name" value="ENDOPEPTIDASE, PUTATIVE (AFU_ORTHOLOGUE AFUA_3G01220)-RELATED"/>
    <property type="match status" value="1"/>
</dbReference>
<comment type="caution">
    <text evidence="3">The sequence shown here is derived from an EMBL/GenBank/DDBJ whole genome shotgun (WGS) entry which is preliminary data.</text>
</comment>
<comment type="similarity">
    <text evidence="1">Belongs to the peptidase A1 family.</text>
</comment>
<evidence type="ECO:0000259" key="2">
    <source>
        <dbReference type="PROSITE" id="PS51767"/>
    </source>
</evidence>
<dbReference type="SUPFAM" id="SSF50630">
    <property type="entry name" value="Acid proteases"/>
    <property type="match status" value="1"/>
</dbReference>
<gene>
    <name evidence="3" type="ORF">B0H17DRAFT_963376</name>
</gene>
<feature type="non-terminal residue" evidence="3">
    <location>
        <position position="1"/>
    </location>
</feature>
<dbReference type="InterPro" id="IPR033121">
    <property type="entry name" value="PEPTIDASE_A1"/>
</dbReference>
<name>A0AAD7BNV9_MYCRO</name>
<sequence length="244" mass="25434">VRYQPGECIAGPAAFNTVNVGGLSVAQQQIGVPDGNAFLGDGVSEGVFELASPVLTSVWNSSDFRYTALSNHLIYTPFFLNAVEQGKIKDPCRGSVTGPGSCSNIAPINSLFDFECPDTQFIFYTVAVASLPYTFTGSDVAFAGSNNTGLDSGTTLNFVPTPVAGAYNAKFNPPARLNAHSGLYVVDCNATALSFSVIIGGKSFLVDPRDQISVQGKKGMDENTVCLSGTQNGGPDEPGALSVL</sequence>
<evidence type="ECO:0000313" key="4">
    <source>
        <dbReference type="Proteomes" id="UP001221757"/>
    </source>
</evidence>
<dbReference type="InterPro" id="IPR021109">
    <property type="entry name" value="Peptidase_aspartic_dom_sf"/>
</dbReference>
<evidence type="ECO:0000313" key="3">
    <source>
        <dbReference type="EMBL" id="KAJ7626489.1"/>
    </source>
</evidence>
<organism evidence="3 4">
    <name type="scientific">Mycena rosella</name>
    <name type="common">Pink bonnet</name>
    <name type="synonym">Agaricus rosellus</name>
    <dbReference type="NCBI Taxonomy" id="1033263"/>
    <lineage>
        <taxon>Eukaryota</taxon>
        <taxon>Fungi</taxon>
        <taxon>Dikarya</taxon>
        <taxon>Basidiomycota</taxon>
        <taxon>Agaricomycotina</taxon>
        <taxon>Agaricomycetes</taxon>
        <taxon>Agaricomycetidae</taxon>
        <taxon>Agaricales</taxon>
        <taxon>Marasmiineae</taxon>
        <taxon>Mycenaceae</taxon>
        <taxon>Mycena</taxon>
    </lineage>
</organism>
<proteinExistence type="inferred from homology"/>
<dbReference type="Proteomes" id="UP001221757">
    <property type="component" value="Unassembled WGS sequence"/>
</dbReference>
<dbReference type="Pfam" id="PF00026">
    <property type="entry name" value="Asp"/>
    <property type="match status" value="1"/>
</dbReference>
<dbReference type="EMBL" id="JARKIE010000583">
    <property type="protein sequence ID" value="KAJ7626489.1"/>
    <property type="molecule type" value="Genomic_DNA"/>
</dbReference>
<dbReference type="PANTHER" id="PTHR47966">
    <property type="entry name" value="BETA-SITE APP-CLEAVING ENZYME, ISOFORM A-RELATED"/>
    <property type="match status" value="1"/>
</dbReference>
<evidence type="ECO:0000256" key="1">
    <source>
        <dbReference type="ARBA" id="ARBA00007447"/>
    </source>
</evidence>
<dbReference type="InterPro" id="IPR001461">
    <property type="entry name" value="Aspartic_peptidase_A1"/>
</dbReference>
<dbReference type="AlphaFoldDB" id="A0AAD7BNV9"/>
<dbReference type="Gene3D" id="2.40.70.10">
    <property type="entry name" value="Acid Proteases"/>
    <property type="match status" value="2"/>
</dbReference>
<reference evidence="3" key="1">
    <citation type="submission" date="2023-03" db="EMBL/GenBank/DDBJ databases">
        <title>Massive genome expansion in bonnet fungi (Mycena s.s.) driven by repeated elements and novel gene families across ecological guilds.</title>
        <authorList>
            <consortium name="Lawrence Berkeley National Laboratory"/>
            <person name="Harder C.B."/>
            <person name="Miyauchi S."/>
            <person name="Viragh M."/>
            <person name="Kuo A."/>
            <person name="Thoen E."/>
            <person name="Andreopoulos B."/>
            <person name="Lu D."/>
            <person name="Skrede I."/>
            <person name="Drula E."/>
            <person name="Henrissat B."/>
            <person name="Morin E."/>
            <person name="Kohler A."/>
            <person name="Barry K."/>
            <person name="LaButti K."/>
            <person name="Morin E."/>
            <person name="Salamov A."/>
            <person name="Lipzen A."/>
            <person name="Mereny Z."/>
            <person name="Hegedus B."/>
            <person name="Baldrian P."/>
            <person name="Stursova M."/>
            <person name="Weitz H."/>
            <person name="Taylor A."/>
            <person name="Grigoriev I.V."/>
            <person name="Nagy L.G."/>
            <person name="Martin F."/>
            <person name="Kauserud H."/>
        </authorList>
    </citation>
    <scope>NUCLEOTIDE SEQUENCE</scope>
    <source>
        <strain evidence="3">CBHHK067</strain>
    </source>
</reference>
<dbReference type="GO" id="GO:0006508">
    <property type="term" value="P:proteolysis"/>
    <property type="evidence" value="ECO:0007669"/>
    <property type="project" value="InterPro"/>
</dbReference>
<keyword evidence="4" id="KW-1185">Reference proteome</keyword>
<dbReference type="PROSITE" id="PS51767">
    <property type="entry name" value="PEPTIDASE_A1"/>
    <property type="match status" value="1"/>
</dbReference>
<protein>
    <submittedName>
        <fullName evidence="3">Aspartic peptidase domain-containing protein</fullName>
    </submittedName>
</protein>